<keyword evidence="18" id="KW-0175">Coiled coil</keyword>
<dbReference type="SUPFAM" id="SSF52540">
    <property type="entry name" value="P-loop containing nucleoside triphosphate hydrolases"/>
    <property type="match status" value="1"/>
</dbReference>
<evidence type="ECO:0000256" key="13">
    <source>
        <dbReference type="ARBA" id="ARBA00022884"/>
    </source>
</evidence>
<dbReference type="GO" id="GO:0004525">
    <property type="term" value="F:ribonuclease III activity"/>
    <property type="evidence" value="ECO:0007669"/>
    <property type="project" value="InterPro"/>
</dbReference>
<dbReference type="Gene3D" id="1.10.1520.10">
    <property type="entry name" value="Ribonuclease III domain"/>
    <property type="match status" value="2"/>
</dbReference>
<proteinExistence type="inferred from homology"/>
<dbReference type="InterPro" id="IPR027417">
    <property type="entry name" value="P-loop_NTPase"/>
</dbReference>
<keyword evidence="4" id="KW-0930">Antiviral protein</keyword>
<dbReference type="Pfam" id="PF03368">
    <property type="entry name" value="Dicer_dimer"/>
    <property type="match status" value="1"/>
</dbReference>
<dbReference type="GO" id="GO:0004386">
    <property type="term" value="F:helicase activity"/>
    <property type="evidence" value="ECO:0007669"/>
    <property type="project" value="UniProtKB-KW"/>
</dbReference>
<keyword evidence="12" id="KW-0460">Magnesium</keyword>
<evidence type="ECO:0000256" key="11">
    <source>
        <dbReference type="ARBA" id="ARBA00022840"/>
    </source>
</evidence>
<dbReference type="SUPFAM" id="SSF69065">
    <property type="entry name" value="RNase III domain-like"/>
    <property type="match status" value="2"/>
</dbReference>
<evidence type="ECO:0000256" key="16">
    <source>
        <dbReference type="ARBA" id="ARBA00035116"/>
    </source>
</evidence>
<comment type="similarity">
    <text evidence="16 17">Belongs to the helicase family. Dicer subfamily.</text>
</comment>
<evidence type="ECO:0000256" key="14">
    <source>
        <dbReference type="ARBA" id="ARBA00023118"/>
    </source>
</evidence>
<dbReference type="PROSITE" id="PS50821">
    <property type="entry name" value="PAZ"/>
    <property type="match status" value="1"/>
</dbReference>
<dbReference type="Pfam" id="PF00636">
    <property type="entry name" value="Ribonuclease_3"/>
    <property type="match status" value="2"/>
</dbReference>
<sequence>MSSTAINQVSELLGETGTPDTPHHPAPALQDTTPPGDGDDDDTSSHAESVFSLPEKPPKAKALTARRIFDNARFDDWQRDQRRQVYGPLSNSAIRDESKSAAWLVREAEREKIIASPREYQTELFERAKSKNIIAVLDTGTGKTLIAALLLRHTIAQELEDRDAGQPPRMSFFLVDKVALVFQQYEVLKANLDHPVEKFTGASGTSTLTPELWNQQFEKKMVIVCTPEILYHCLHHAFVKMEQINLLIFDEAHHAKKNHPYARIVKDFYAALETRDGRRPRILGMTASPVDAKTDVTTAAAQLEGLLHCEIATVDDTTVYEKSSINKPKEDMIEYSKMTTPFETLLWKKLYGLVGHNEAFARMFTYAKECTTELGRWCADRVWQLCLTYEEALKIEARTERDFNYTKSLRPMSELDAERSAVREAYQLVLDHQFVDVENHAFHVSDKVASLIRTLEKNFDPDTDKCIVFVEQRLPVRLLTDLFKQRTLGIFGLRSGMLIGAASSVSGDMGMSMKEQVLTMHQFRHGDLNIIFATSIGEEGIDIPDCNMIIRFDLCKTMIQYIQSRGRARQKNSKFFQMIEFANHSHVQSVFENRDNEYRLRRFCATLAEDRLVAASDYDIDYFLSKEKTHRTYVVKATGAKLTYQISLVVLATFVSSLPHPADVSSSAEYIMRNIGGEYECEVLLPDSAPVKSAIGRRAPSKQVAKCSAAFEMCLKLKRKKHLDDYFQSTFTKRLPAMRNARLAISSKKRAGYPMRFKPDVWANRGIPEDLFVTVLRLSSPEAMDRSSKPMALLTRQPLPQVTGFPLFFGNKRTSGAHFIPLPRATKSSDELLDGLNQFTLRVFKDVFSKEYKSEPEKMPYFLAPLIHPHDFDYESITVDPHTIIDWQCISMVQNTPDDIDWENKPEEVFEDKFVRDPHDGSRKFYTLGRRRDLKPTDPQLPGLPKGQHKKKAHHQETPDDIWNFSVSLWSKSRTKITIRHDLPVVEAVYIPLRRNLLDEFDVADEVQRRCYLVFATLKLSSLPVDFVAMVYNLPAIIYRLDSNLIALETCKSLGLDIRPDLALEAMTKDSENTEEHAEEQVNLQHGMGANYERLEFLGDSFLKMSTTIALFSQIPDSDEFQYHVDRMVLICNQNLFNNALEMKLEESIRTKAFNRRLWYPDGLELLRGKQLTSNMGKKGAGSSDHVLADKSIADACEALIGASYMTTYQQNDFDMAIQAVTKFVNHKHHQMMKWSDYYLAYNIPEWQMAESTAVQKDLARQIEAQLGYKFNYPRLLRSAFMHPSYGTIYERIPSYQRLEFLGDALLDMVCVDFLYHRFPGADPQWLTEHKMAMVSNQFLGCLCVNLGFQKHMMSMTGGLQREITEYVVAITDARTKAEEEAESANLERTAYARNFWVNEKKPPKSLPDVVEAYIGAVFVDSEYDYGQVQGFFNRHIRSYFEDMHQYDTFANKHPVTFLTNRLSLHFHCRDWRLMISEVDDEENAFTDTQVLCGVMIHGEVREHAKSASGRYAKIKAAERTMSILKDMSVEEFKQKYSCNCTPNEVLAEGSDPLAHATAI</sequence>
<evidence type="ECO:0000256" key="7">
    <source>
        <dbReference type="ARBA" id="ARBA00022741"/>
    </source>
</evidence>
<dbReference type="FunFam" id="1.10.1520.10:FF:000015">
    <property type="entry name" value="Dicer-like protein 1"/>
    <property type="match status" value="1"/>
</dbReference>
<keyword evidence="6" id="KW-0677">Repeat</keyword>
<dbReference type="InterPro" id="IPR005034">
    <property type="entry name" value="Dicer_dimerisation"/>
</dbReference>
<keyword evidence="26" id="KW-1185">Reference proteome</keyword>
<evidence type="ECO:0000256" key="10">
    <source>
        <dbReference type="ARBA" id="ARBA00022833"/>
    </source>
</evidence>
<evidence type="ECO:0000256" key="18">
    <source>
        <dbReference type="SAM" id="Coils"/>
    </source>
</evidence>
<dbReference type="Pfam" id="PF00270">
    <property type="entry name" value="DEAD"/>
    <property type="match status" value="1"/>
</dbReference>
<keyword evidence="15" id="KW-0464">Manganese</keyword>
<dbReference type="GO" id="GO:0046872">
    <property type="term" value="F:metal ion binding"/>
    <property type="evidence" value="ECO:0007669"/>
    <property type="project" value="UniProtKB-KW"/>
</dbReference>
<dbReference type="PROSITE" id="PS00517">
    <property type="entry name" value="RNASE_3_1"/>
    <property type="match status" value="2"/>
</dbReference>
<dbReference type="PROSITE" id="PS51192">
    <property type="entry name" value="HELICASE_ATP_BIND_1"/>
    <property type="match status" value="1"/>
</dbReference>
<keyword evidence="10" id="KW-0862">Zinc</keyword>
<evidence type="ECO:0000256" key="2">
    <source>
        <dbReference type="ARBA" id="ARBA00001946"/>
    </source>
</evidence>
<evidence type="ECO:0000256" key="6">
    <source>
        <dbReference type="ARBA" id="ARBA00022737"/>
    </source>
</evidence>
<dbReference type="Proteomes" id="UP001295740">
    <property type="component" value="Unassembled WGS sequence"/>
</dbReference>
<dbReference type="InterPro" id="IPR000999">
    <property type="entry name" value="RNase_III_dom"/>
</dbReference>
<comment type="caution">
    <text evidence="25">The sequence shown here is derived from an EMBL/GenBank/DDBJ whole genome shotgun (WGS) entry which is preliminary data.</text>
</comment>
<dbReference type="PROSITE" id="PS50142">
    <property type="entry name" value="RNASE_3_2"/>
    <property type="match status" value="2"/>
</dbReference>
<dbReference type="Gene3D" id="3.40.50.300">
    <property type="entry name" value="P-loop containing nucleotide triphosphate hydrolases"/>
    <property type="match status" value="2"/>
</dbReference>
<evidence type="ECO:0000256" key="9">
    <source>
        <dbReference type="ARBA" id="ARBA00022806"/>
    </source>
</evidence>
<feature type="region of interest" description="Disordered" evidence="19">
    <location>
        <begin position="933"/>
        <end position="957"/>
    </location>
</feature>
<feature type="domain" description="Helicase C-terminal" evidence="23">
    <location>
        <begin position="447"/>
        <end position="624"/>
    </location>
</feature>
<dbReference type="GO" id="GO:0005634">
    <property type="term" value="C:nucleus"/>
    <property type="evidence" value="ECO:0007669"/>
    <property type="project" value="TreeGrafter"/>
</dbReference>
<evidence type="ECO:0000256" key="1">
    <source>
        <dbReference type="ARBA" id="ARBA00001936"/>
    </source>
</evidence>
<feature type="region of interest" description="Disordered" evidence="19">
    <location>
        <begin position="1"/>
        <end position="59"/>
    </location>
</feature>
<dbReference type="EMBL" id="CAUWAG010000020">
    <property type="protein sequence ID" value="CAJ2514152.1"/>
    <property type="molecule type" value="Genomic_DNA"/>
</dbReference>
<dbReference type="InterPro" id="IPR036389">
    <property type="entry name" value="RNase_III_sf"/>
</dbReference>
<evidence type="ECO:0000256" key="8">
    <source>
        <dbReference type="ARBA" id="ARBA00022801"/>
    </source>
</evidence>
<feature type="domain" description="RNase III" evidence="20">
    <location>
        <begin position="1260"/>
        <end position="1423"/>
    </location>
</feature>
<reference evidence="25" key="1">
    <citation type="submission" date="2023-10" db="EMBL/GenBank/DDBJ databases">
        <authorList>
            <person name="Hackl T."/>
        </authorList>
    </citation>
    <scope>NUCLEOTIDE SEQUENCE</scope>
</reference>
<keyword evidence="5" id="KW-0479">Metal-binding</keyword>
<dbReference type="InterPro" id="IPR011545">
    <property type="entry name" value="DEAD/DEAH_box_helicase_dom"/>
</dbReference>
<dbReference type="CDD" id="cd18034">
    <property type="entry name" value="DEXHc_dicer"/>
    <property type="match status" value="1"/>
</dbReference>
<evidence type="ECO:0000259" key="24">
    <source>
        <dbReference type="PROSITE" id="PS51327"/>
    </source>
</evidence>
<dbReference type="InterPro" id="IPR001650">
    <property type="entry name" value="Helicase_C-like"/>
</dbReference>
<evidence type="ECO:0000259" key="23">
    <source>
        <dbReference type="PROSITE" id="PS51194"/>
    </source>
</evidence>
<name>A0AAI8VZZ8_9PEZI</name>
<dbReference type="InterPro" id="IPR014001">
    <property type="entry name" value="Helicase_ATP-bd"/>
</dbReference>
<protein>
    <recommendedName>
        <fullName evidence="3">Dicer-like protein 1</fullName>
    </recommendedName>
</protein>
<keyword evidence="8" id="KW-0378">Hydrolase</keyword>
<evidence type="ECO:0000259" key="20">
    <source>
        <dbReference type="PROSITE" id="PS50142"/>
    </source>
</evidence>
<dbReference type="GO" id="GO:0051607">
    <property type="term" value="P:defense response to virus"/>
    <property type="evidence" value="ECO:0007669"/>
    <property type="project" value="UniProtKB-KW"/>
</dbReference>
<gene>
    <name evidence="25" type="ORF">KHLLAP_LOCUS14620</name>
</gene>
<dbReference type="PROSITE" id="PS51194">
    <property type="entry name" value="HELICASE_CTER"/>
    <property type="match status" value="1"/>
</dbReference>
<feature type="domain" description="Helicase ATP-binding" evidence="22">
    <location>
        <begin position="124"/>
        <end position="307"/>
    </location>
</feature>
<dbReference type="InterPro" id="IPR003100">
    <property type="entry name" value="PAZ_dom"/>
</dbReference>
<dbReference type="InterPro" id="IPR056755">
    <property type="entry name" value="DSRM_2"/>
</dbReference>
<evidence type="ECO:0000313" key="26">
    <source>
        <dbReference type="Proteomes" id="UP001295740"/>
    </source>
</evidence>
<comment type="cofactor">
    <cofactor evidence="2">
        <name>Mg(2+)</name>
        <dbReference type="ChEBI" id="CHEBI:18420"/>
    </cofactor>
</comment>
<evidence type="ECO:0000259" key="21">
    <source>
        <dbReference type="PROSITE" id="PS50821"/>
    </source>
</evidence>
<keyword evidence="13 17" id="KW-0694">RNA-binding</keyword>
<accession>A0AAI8VZZ8</accession>
<evidence type="ECO:0000256" key="3">
    <source>
        <dbReference type="ARBA" id="ARBA00020797"/>
    </source>
</evidence>
<evidence type="ECO:0000256" key="5">
    <source>
        <dbReference type="ARBA" id="ARBA00022723"/>
    </source>
</evidence>
<feature type="domain" description="RNase III" evidence="20">
    <location>
        <begin position="1052"/>
        <end position="1209"/>
    </location>
</feature>
<evidence type="ECO:0000259" key="22">
    <source>
        <dbReference type="PROSITE" id="PS51192"/>
    </source>
</evidence>
<keyword evidence="7" id="KW-0547">Nucleotide-binding</keyword>
<dbReference type="PANTHER" id="PTHR14950:SF62">
    <property type="entry name" value="DICER-LIKE PROTEIN 1"/>
    <property type="match status" value="1"/>
</dbReference>
<dbReference type="Pfam" id="PF00271">
    <property type="entry name" value="Helicase_C"/>
    <property type="match status" value="1"/>
</dbReference>
<evidence type="ECO:0000256" key="19">
    <source>
        <dbReference type="SAM" id="MobiDB-lite"/>
    </source>
</evidence>
<dbReference type="Pfam" id="PF24995">
    <property type="entry name" value="DSRM_2"/>
    <property type="match status" value="1"/>
</dbReference>
<feature type="domain" description="Dicer dsRNA-binding fold" evidence="24">
    <location>
        <begin position="647"/>
        <end position="737"/>
    </location>
</feature>
<dbReference type="PANTHER" id="PTHR14950">
    <property type="entry name" value="DICER-RELATED"/>
    <property type="match status" value="1"/>
</dbReference>
<dbReference type="GO" id="GO:0003723">
    <property type="term" value="F:RNA binding"/>
    <property type="evidence" value="ECO:0007669"/>
    <property type="project" value="UniProtKB-UniRule"/>
</dbReference>
<dbReference type="GO" id="GO:0005737">
    <property type="term" value="C:cytoplasm"/>
    <property type="evidence" value="ECO:0007669"/>
    <property type="project" value="TreeGrafter"/>
</dbReference>
<dbReference type="SMART" id="SM00487">
    <property type="entry name" value="DEXDc"/>
    <property type="match status" value="1"/>
</dbReference>
<feature type="compositionally biased region" description="Polar residues" evidence="19">
    <location>
        <begin position="1"/>
        <end position="10"/>
    </location>
</feature>
<dbReference type="SMART" id="SM00490">
    <property type="entry name" value="HELICc"/>
    <property type="match status" value="1"/>
</dbReference>
<feature type="coiled-coil region" evidence="18">
    <location>
        <begin position="1368"/>
        <end position="1395"/>
    </location>
</feature>
<keyword evidence="9" id="KW-0347">Helicase</keyword>
<dbReference type="SMART" id="SM00535">
    <property type="entry name" value="RIBOc"/>
    <property type="match status" value="2"/>
</dbReference>
<dbReference type="InterPro" id="IPR038248">
    <property type="entry name" value="Dicer_dimer_sf"/>
</dbReference>
<dbReference type="FunFam" id="3.40.50.300:FF:000628">
    <property type="entry name" value="Endoribonuclease Dicer"/>
    <property type="match status" value="1"/>
</dbReference>
<dbReference type="GO" id="GO:0030422">
    <property type="term" value="P:siRNA processing"/>
    <property type="evidence" value="ECO:0007669"/>
    <property type="project" value="TreeGrafter"/>
</dbReference>
<evidence type="ECO:0000256" key="4">
    <source>
        <dbReference type="ARBA" id="ARBA00022721"/>
    </source>
</evidence>
<dbReference type="Gene3D" id="3.30.160.380">
    <property type="entry name" value="Dicer dimerisation domain"/>
    <property type="match status" value="1"/>
</dbReference>
<dbReference type="CDD" id="cd00593">
    <property type="entry name" value="RIBOc"/>
    <property type="match status" value="2"/>
</dbReference>
<evidence type="ECO:0000313" key="25">
    <source>
        <dbReference type="EMBL" id="CAJ2514152.1"/>
    </source>
</evidence>
<keyword evidence="11" id="KW-0067">ATP-binding</keyword>
<dbReference type="GO" id="GO:0005524">
    <property type="term" value="F:ATP binding"/>
    <property type="evidence" value="ECO:0007669"/>
    <property type="project" value="UniProtKB-KW"/>
</dbReference>
<evidence type="ECO:0000256" key="12">
    <source>
        <dbReference type="ARBA" id="ARBA00022842"/>
    </source>
</evidence>
<keyword evidence="14" id="KW-0051">Antiviral defense</keyword>
<evidence type="ECO:0000256" key="15">
    <source>
        <dbReference type="ARBA" id="ARBA00023211"/>
    </source>
</evidence>
<organism evidence="25 26">
    <name type="scientific">Anthostomella pinea</name>
    <dbReference type="NCBI Taxonomy" id="933095"/>
    <lineage>
        <taxon>Eukaryota</taxon>
        <taxon>Fungi</taxon>
        <taxon>Dikarya</taxon>
        <taxon>Ascomycota</taxon>
        <taxon>Pezizomycotina</taxon>
        <taxon>Sordariomycetes</taxon>
        <taxon>Xylariomycetidae</taxon>
        <taxon>Xylariales</taxon>
        <taxon>Xylariaceae</taxon>
        <taxon>Anthostomella</taxon>
    </lineage>
</organism>
<comment type="cofactor">
    <cofactor evidence="1">
        <name>Mn(2+)</name>
        <dbReference type="ChEBI" id="CHEBI:29035"/>
    </cofactor>
</comment>
<dbReference type="GO" id="GO:0050688">
    <property type="term" value="P:regulation of defense response to virus"/>
    <property type="evidence" value="ECO:0007669"/>
    <property type="project" value="UniProtKB-KW"/>
</dbReference>
<feature type="domain" description="PAZ" evidence="21">
    <location>
        <begin position="883"/>
        <end position="1022"/>
    </location>
</feature>
<dbReference type="PROSITE" id="PS51327">
    <property type="entry name" value="DICER_DSRBF"/>
    <property type="match status" value="1"/>
</dbReference>
<evidence type="ECO:0000256" key="17">
    <source>
        <dbReference type="PROSITE-ProRule" id="PRU00657"/>
    </source>
</evidence>